<reference evidence="8 9" key="1">
    <citation type="journal article" date="2016" name="Nat. Commun.">
        <title>Thousands of microbial genomes shed light on interconnected biogeochemical processes in an aquifer system.</title>
        <authorList>
            <person name="Anantharaman K."/>
            <person name="Brown C.T."/>
            <person name="Hug L.A."/>
            <person name="Sharon I."/>
            <person name="Castelle C.J."/>
            <person name="Probst A.J."/>
            <person name="Thomas B.C."/>
            <person name="Singh A."/>
            <person name="Wilkins M.J."/>
            <person name="Karaoz U."/>
            <person name="Brodie E.L."/>
            <person name="Williams K.H."/>
            <person name="Hubbard S.S."/>
            <person name="Banfield J.F."/>
        </authorList>
    </citation>
    <scope>NUCLEOTIDE SEQUENCE [LARGE SCALE GENOMIC DNA]</scope>
</reference>
<feature type="domain" description="GtrA/DPMS transmembrane" evidence="7">
    <location>
        <begin position="13"/>
        <end position="131"/>
    </location>
</feature>
<feature type="transmembrane region" description="Helical" evidence="6">
    <location>
        <begin position="319"/>
        <end position="336"/>
    </location>
</feature>
<dbReference type="Proteomes" id="UP000177797">
    <property type="component" value="Unassembled WGS sequence"/>
</dbReference>
<dbReference type="AlphaFoldDB" id="A0A1G2NGC8"/>
<evidence type="ECO:0000256" key="1">
    <source>
        <dbReference type="ARBA" id="ARBA00004141"/>
    </source>
</evidence>
<dbReference type="GO" id="GO:0000271">
    <property type="term" value="P:polysaccharide biosynthetic process"/>
    <property type="evidence" value="ECO:0007669"/>
    <property type="project" value="InterPro"/>
</dbReference>
<name>A0A1G2NGC8_9BACT</name>
<comment type="caution">
    <text evidence="8">The sequence shown here is derived from an EMBL/GenBank/DDBJ whole genome shotgun (WGS) entry which is preliminary data.</text>
</comment>
<accession>A0A1G2NGC8</accession>
<feature type="transmembrane region" description="Helical" evidence="6">
    <location>
        <begin position="147"/>
        <end position="167"/>
    </location>
</feature>
<proteinExistence type="inferred from homology"/>
<keyword evidence="5 6" id="KW-0472">Membrane</keyword>
<feature type="transmembrane region" description="Helical" evidence="6">
    <location>
        <begin position="382"/>
        <end position="403"/>
    </location>
</feature>
<feature type="transmembrane region" description="Helical" evidence="6">
    <location>
        <begin position="12"/>
        <end position="32"/>
    </location>
</feature>
<evidence type="ECO:0000256" key="6">
    <source>
        <dbReference type="SAM" id="Phobius"/>
    </source>
</evidence>
<feature type="transmembrane region" description="Helical" evidence="6">
    <location>
        <begin position="461"/>
        <end position="483"/>
    </location>
</feature>
<comment type="similarity">
    <text evidence="2">Belongs to the GtrA family.</text>
</comment>
<dbReference type="GO" id="GO:0005886">
    <property type="term" value="C:plasma membrane"/>
    <property type="evidence" value="ECO:0007669"/>
    <property type="project" value="TreeGrafter"/>
</dbReference>
<sequence>MKQFFFGLPILVRYLIAGGTSTAVDLGILYVLTEFAGWWYISSAIVAFIVAFAVSFVLQKFYTFNNRDTSRKTVATQGAFYFTLALTNLGINTILMYALVEWAGVWYFLAQIISAAAIAVESFFIYRFVIFHPKAVLAERMTRLVSVLLRHRAAFVVAVAVSLLYGMHHFLMPRFMPEGLEYKPVTYESDPDAGGYYGPRANAFFSRNEITTPSFLPIANPLIMGGLGKMLGNMEHAYIVSDFMFPPLIFLTVYALARELLRRKTASLVLSSVFIVSPYAVLYVPPISGYAFKEFVAQWFPFFSDPSLLYFSSFEYPKITFLFYVGALFFIFRALARGGRKNVLLAGLFFGSLFYTYLYDWAYIVVSLFIMLAWFAVRREWVPVKSCAGIFGIGALLSIPYWLNFTAVRRLPQYGDIMFRIGGIEVGRHFRFSSVWKTYARHIVWIAALAATSLKRAPRSVIFLTSLLAAYFVVVNVQVVLGFSPQPDHWYRETFLPITLAFGVLLVWLWDRYIATHIPIKKVRALFFVFIVLFFAQAFYGQYLLSRGDVGRWGIEKRYANAYDWLNANTDAGTTVWSISRETSRDIILFSSNTVFLRSGGTTLASNEELWERLFVLAARWELSPEQLSVFAHENTPFIFHDYYRSREMDNYFKTAPTRSIPNEELTRRVNAYAVLRSRLASPSFSLQYLFVGPREEKIAPTPHAFKTMPLVYEAEGVQIYRFNYGNKE</sequence>
<evidence type="ECO:0000256" key="5">
    <source>
        <dbReference type="ARBA" id="ARBA00023136"/>
    </source>
</evidence>
<dbReference type="PANTHER" id="PTHR38459:SF1">
    <property type="entry name" value="PROPHAGE BACTOPRENOL-LINKED GLUCOSE TRANSLOCASE HOMOLOG"/>
    <property type="match status" value="1"/>
</dbReference>
<keyword evidence="3 6" id="KW-0812">Transmembrane</keyword>
<keyword evidence="4 6" id="KW-1133">Transmembrane helix</keyword>
<evidence type="ECO:0000313" key="9">
    <source>
        <dbReference type="Proteomes" id="UP000177797"/>
    </source>
</evidence>
<evidence type="ECO:0000256" key="3">
    <source>
        <dbReference type="ARBA" id="ARBA00022692"/>
    </source>
</evidence>
<comment type="subcellular location">
    <subcellularLocation>
        <location evidence="1">Membrane</location>
        <topology evidence="1">Multi-pass membrane protein</topology>
    </subcellularLocation>
</comment>
<feature type="transmembrane region" description="Helical" evidence="6">
    <location>
        <begin position="495"/>
        <end position="513"/>
    </location>
</feature>
<feature type="transmembrane region" description="Helical" evidence="6">
    <location>
        <begin position="38"/>
        <end position="58"/>
    </location>
</feature>
<dbReference type="EMBL" id="MHSA01000001">
    <property type="protein sequence ID" value="OHA35147.1"/>
    <property type="molecule type" value="Genomic_DNA"/>
</dbReference>
<evidence type="ECO:0000313" key="8">
    <source>
        <dbReference type="EMBL" id="OHA35147.1"/>
    </source>
</evidence>
<dbReference type="Pfam" id="PF04138">
    <property type="entry name" value="GtrA_DPMS_TM"/>
    <property type="match status" value="1"/>
</dbReference>
<feature type="transmembrane region" description="Helical" evidence="6">
    <location>
        <begin position="268"/>
        <end position="292"/>
    </location>
</feature>
<feature type="transmembrane region" description="Helical" evidence="6">
    <location>
        <begin position="79"/>
        <end position="99"/>
    </location>
</feature>
<evidence type="ECO:0000256" key="2">
    <source>
        <dbReference type="ARBA" id="ARBA00009399"/>
    </source>
</evidence>
<dbReference type="InterPro" id="IPR007267">
    <property type="entry name" value="GtrA_DPMS_TM"/>
</dbReference>
<evidence type="ECO:0000259" key="7">
    <source>
        <dbReference type="Pfam" id="PF04138"/>
    </source>
</evidence>
<dbReference type="InterPro" id="IPR051401">
    <property type="entry name" value="GtrA_CellWall_Glycosyl"/>
</dbReference>
<gene>
    <name evidence="8" type="ORF">A2938_01920</name>
</gene>
<feature type="transmembrane region" description="Helical" evidence="6">
    <location>
        <begin position="343"/>
        <end position="376"/>
    </location>
</feature>
<protein>
    <recommendedName>
        <fullName evidence="7">GtrA/DPMS transmembrane domain-containing protein</fullName>
    </recommendedName>
</protein>
<dbReference type="PANTHER" id="PTHR38459">
    <property type="entry name" value="PROPHAGE BACTOPRENOL-LINKED GLUCOSE TRANSLOCASE HOMOLOG"/>
    <property type="match status" value="1"/>
</dbReference>
<evidence type="ECO:0000256" key="4">
    <source>
        <dbReference type="ARBA" id="ARBA00022989"/>
    </source>
</evidence>
<feature type="transmembrane region" description="Helical" evidence="6">
    <location>
        <begin position="105"/>
        <end position="126"/>
    </location>
</feature>
<feature type="transmembrane region" description="Helical" evidence="6">
    <location>
        <begin position="525"/>
        <end position="545"/>
    </location>
</feature>
<organism evidence="8 9">
    <name type="scientific">Candidatus Taylorbacteria bacterium RIFCSPLOWO2_01_FULL_48_100</name>
    <dbReference type="NCBI Taxonomy" id="1802322"/>
    <lineage>
        <taxon>Bacteria</taxon>
        <taxon>Candidatus Tayloriibacteriota</taxon>
    </lineage>
</organism>
<feature type="transmembrane region" description="Helical" evidence="6">
    <location>
        <begin position="237"/>
        <end position="256"/>
    </location>
</feature>